<evidence type="ECO:0000256" key="3">
    <source>
        <dbReference type="ARBA" id="ARBA00023136"/>
    </source>
</evidence>
<keyword evidence="5" id="KW-0449">Lipoprotein</keyword>
<feature type="domain" description="Glycine zipper 2TM" evidence="7">
    <location>
        <begin position="59"/>
        <end position="99"/>
    </location>
</feature>
<evidence type="ECO:0000256" key="5">
    <source>
        <dbReference type="ARBA" id="ARBA00023288"/>
    </source>
</evidence>
<feature type="signal peptide" evidence="6">
    <location>
        <begin position="1"/>
        <end position="19"/>
    </location>
</feature>
<dbReference type="PANTHER" id="PTHR35603">
    <property type="match status" value="1"/>
</dbReference>
<keyword evidence="9" id="KW-1185">Reference proteome</keyword>
<reference evidence="8 9" key="1">
    <citation type="submission" date="2024-09" db="EMBL/GenBank/DDBJ databases">
        <authorList>
            <person name="Sun Q."/>
            <person name="Mori K."/>
        </authorList>
    </citation>
    <scope>NUCLEOTIDE SEQUENCE [LARGE SCALE GENOMIC DNA]</scope>
    <source>
        <strain evidence="8 9">CCM 8545</strain>
    </source>
</reference>
<protein>
    <submittedName>
        <fullName evidence="8">Glycine zipper 2TM domain-containing protein</fullName>
    </submittedName>
</protein>
<keyword evidence="3" id="KW-0472">Membrane</keyword>
<proteinExistence type="predicted"/>
<organism evidence="8 9">
    <name type="scientific">Thorsellia kenyensis</name>
    <dbReference type="NCBI Taxonomy" id="1549888"/>
    <lineage>
        <taxon>Bacteria</taxon>
        <taxon>Pseudomonadati</taxon>
        <taxon>Pseudomonadota</taxon>
        <taxon>Gammaproteobacteria</taxon>
        <taxon>Enterobacterales</taxon>
        <taxon>Thorselliaceae</taxon>
        <taxon>Thorsellia</taxon>
    </lineage>
</organism>
<keyword evidence="2 6" id="KW-0732">Signal</keyword>
<evidence type="ECO:0000256" key="1">
    <source>
        <dbReference type="ARBA" id="ARBA00004459"/>
    </source>
</evidence>
<dbReference type="PANTHER" id="PTHR35603:SF1">
    <property type="entry name" value="OUTER MEMBRANE LIPOPROTEIN SLYB"/>
    <property type="match status" value="1"/>
</dbReference>
<name>A0ABV6CD89_9GAMM</name>
<dbReference type="EMBL" id="JBHLXE010000037">
    <property type="protein sequence ID" value="MFC0179203.1"/>
    <property type="molecule type" value="Genomic_DNA"/>
</dbReference>
<evidence type="ECO:0000313" key="8">
    <source>
        <dbReference type="EMBL" id="MFC0179203.1"/>
    </source>
</evidence>
<dbReference type="RefSeq" id="WP_385876300.1">
    <property type="nucleotide sequence ID" value="NZ_JBHLXE010000037.1"/>
</dbReference>
<dbReference type="Pfam" id="PF05433">
    <property type="entry name" value="Rick_17kDa_Anti"/>
    <property type="match status" value="1"/>
</dbReference>
<dbReference type="PROSITE" id="PS51257">
    <property type="entry name" value="PROKAR_LIPOPROTEIN"/>
    <property type="match status" value="1"/>
</dbReference>
<sequence length="152" mass="15258">MFKKITLAALISATLVACTTDNSNVVSSNQMQRAQTVSYGTLVNAEDIVIRTDGSAPVGAIGGAVLGGVLGNSIGGGRGRNIGTAAGAVGGAMAGNAVQNQMNRQAGVRVEVRLDSGNTMINEQPGSASQFRAGQRVAVSTASNGITTVLPR</sequence>
<dbReference type="InterPro" id="IPR008816">
    <property type="entry name" value="Gly_zipper_2TM_dom"/>
</dbReference>
<keyword evidence="4" id="KW-0564">Palmitate</keyword>
<dbReference type="Proteomes" id="UP001589758">
    <property type="component" value="Unassembled WGS sequence"/>
</dbReference>
<accession>A0ABV6CD89</accession>
<gene>
    <name evidence="8" type="ORF">ACFFIT_03660</name>
</gene>
<evidence type="ECO:0000256" key="2">
    <source>
        <dbReference type="ARBA" id="ARBA00022729"/>
    </source>
</evidence>
<evidence type="ECO:0000313" key="9">
    <source>
        <dbReference type="Proteomes" id="UP001589758"/>
    </source>
</evidence>
<dbReference type="InterPro" id="IPR051407">
    <property type="entry name" value="Bact_OM_lipoprot/Surf_antigen"/>
</dbReference>
<evidence type="ECO:0000259" key="7">
    <source>
        <dbReference type="Pfam" id="PF05433"/>
    </source>
</evidence>
<evidence type="ECO:0000256" key="6">
    <source>
        <dbReference type="SAM" id="SignalP"/>
    </source>
</evidence>
<comment type="subcellular location">
    <subcellularLocation>
        <location evidence="1">Cell outer membrane</location>
        <topology evidence="1">Lipid-anchor</topology>
    </subcellularLocation>
</comment>
<evidence type="ECO:0000256" key="4">
    <source>
        <dbReference type="ARBA" id="ARBA00023139"/>
    </source>
</evidence>
<comment type="caution">
    <text evidence="8">The sequence shown here is derived from an EMBL/GenBank/DDBJ whole genome shotgun (WGS) entry which is preliminary data.</text>
</comment>
<feature type="chain" id="PRO_5046830313" evidence="6">
    <location>
        <begin position="20"/>
        <end position="152"/>
    </location>
</feature>